<keyword evidence="2" id="KW-1185">Reference proteome</keyword>
<protein>
    <submittedName>
        <fullName evidence="1">Uncharacterized protein</fullName>
    </submittedName>
</protein>
<dbReference type="AlphaFoldDB" id="A0A0B1SQ94"/>
<evidence type="ECO:0000313" key="1">
    <source>
        <dbReference type="EMBL" id="KHJ85390.1"/>
    </source>
</evidence>
<dbReference type="EMBL" id="KN564096">
    <property type="protein sequence ID" value="KHJ85390.1"/>
    <property type="molecule type" value="Genomic_DNA"/>
</dbReference>
<evidence type="ECO:0000313" key="2">
    <source>
        <dbReference type="Proteomes" id="UP000053660"/>
    </source>
</evidence>
<gene>
    <name evidence="1" type="ORF">OESDEN_14886</name>
</gene>
<name>A0A0B1SQ94_OESDE</name>
<sequence length="81" mass="9541">MTDRSSGIFIPEDIAHIIVKHMMDELHERDDFYTNWLNLRSVSRSFYKAIQRFFDNLGTISVYNHIFDDVLRVSGVCGSIW</sequence>
<organism evidence="1 2">
    <name type="scientific">Oesophagostomum dentatum</name>
    <name type="common">Nodular worm</name>
    <dbReference type="NCBI Taxonomy" id="61180"/>
    <lineage>
        <taxon>Eukaryota</taxon>
        <taxon>Metazoa</taxon>
        <taxon>Ecdysozoa</taxon>
        <taxon>Nematoda</taxon>
        <taxon>Chromadorea</taxon>
        <taxon>Rhabditida</taxon>
        <taxon>Rhabditina</taxon>
        <taxon>Rhabditomorpha</taxon>
        <taxon>Strongyloidea</taxon>
        <taxon>Strongylidae</taxon>
        <taxon>Oesophagostomum</taxon>
    </lineage>
</organism>
<accession>A0A0B1SQ94</accession>
<dbReference type="OrthoDB" id="10324794at2759"/>
<reference evidence="1 2" key="1">
    <citation type="submission" date="2014-03" db="EMBL/GenBank/DDBJ databases">
        <title>Draft genome of the hookworm Oesophagostomum dentatum.</title>
        <authorList>
            <person name="Mitreva M."/>
        </authorList>
    </citation>
    <scope>NUCLEOTIDE SEQUENCE [LARGE SCALE GENOMIC DNA]</scope>
    <source>
        <strain evidence="1 2">OD-Hann</strain>
    </source>
</reference>
<dbReference type="Proteomes" id="UP000053660">
    <property type="component" value="Unassembled WGS sequence"/>
</dbReference>
<proteinExistence type="predicted"/>